<dbReference type="KEGG" id="mop:Mesop_6054"/>
<dbReference type="InterPro" id="IPR011050">
    <property type="entry name" value="Pectin_lyase_fold/virulence"/>
</dbReference>
<sequence length="1599" mass="160082">MDTRTPSTSPRGVTSLYTESLGGPLRKALLASTALALALTLPATGPARAQDATWQVNPGSDDFFDANNWTPGSVPTGTATFGASNTTTLTLGSSGSFDGWTLDAGASNYTFSLTAGQVFTGTGITINGGSATISNYSTLNFSGASTAGNAAITNNYDLRFYDTSTAGSATITNNNFLHFNDTSTAGSATITNNNYLSFSSSSTSGNATITNNSILEFYDTSTAGNATIANNVILDFLGTSTAGDATITNNSNLSFIDASTAGNAAITNIGGMNFYGTSTAGNATITNNNQLRFYGSSTAGGATIINNGVLDFLGTSTAGDATITNNTNLSFIDASTAGSATIINSTNLSFNDASTAGSATIANYGLLSFYNTSTAGNAAITNTGTLSFYDTSTAGAATITSNNFLHFNDTSTAGSATITNNGYGYLSFLSSSTAGNATITNSDTLEFYDTSTAGAATITNNNNLTFYGTSTAGSATITNNSILHFNDTSTAGSATITNNSILEFYGTRTAGDATITNNSILEFYDTSTAGAATITNSSGLYFVHTSTAGNATITNDSFLGFYHTSTAGSAALINDAGATVDFSNSTGPNGDGRLTAGSIEGAGNYILGANELTVGSNNLSTEVVGVISGSGSLVKTGTGTLTFSGANTYTGGTTIAGGTLQFGNGISGGITNLAGSINVTGGTLAIQAPTTLNVAQNVTFGDNTALSIAAGASSPGLTSDSITIGNGVTFNISGITDASQLDMVLIDTASGISGDFASINVGGFGGTVDYLTVSTRKSSDNLQYLASYGLTWNAGNNLANGTFTLTNATDSFTVGTVLADQAANLATGWSGASLTKAGAGTLTLAGTNTYTGGTTISGGALSVSGDANLGAATGGLTFAGGTLSTTASFDTARAVSLTQAGRFDVADGTELGLMGVVSGSGDLIKQGSGTLRLDNGANAYGNAFVAAGTLIGNAASISGNIGNAGTLVFDQAGNANFSGDIAALNGTSGAMIKRGTGVLTLAGLSSLDWAIEAGGLASSAERFGGDAAIASGASFTFDQSANATYAGVLSGDGGFNKTGTALLNLTGDSSGFTGTTTIAGGALAVNGSLGGMLDVLSAGRLQGTGTVGDTTVSGTVAPGNSIGTINIAGNITFNTGSIYEVEVDAGGQSDRIIATGAAAINGGTVTVLAGAGSYAPQTQYTIVTASGGRTGTFTGATSDLAFLDPSLSYDANNVYLTMARNNIDFAGVGPTANQRATGGGVESLGWGNPLYGAVVNLSAPQARYAFDQLSGEIHGSARTALIEDSRFIRNAVNDRIRAAFDAAGASGTVSTYDGGKPVTVKANTDRFAVWGQGFGSWGHASSDGNAAHLNRKTGGFFFGADAPVFDTWRFGAVAGYSQTSFDVKDRHSSGSSDNYYVGLYGGTAWGDVAFRTGAAYTWHDVSTSRSVTFPGFGDGPKGDYNAATAQMFGEFAYGFRAGGARFEPFANLAYVNLHTDGFTEQGGAAALTGASANTDSTFATLGLRASTTFAIGGTTLTAKGMAGWRHAFGDMAPTSTMRFAGGGNAFNIGGIPIARDAAVIEAGLDYAITPNATLGVSYGGQFGSGISDQSARFNFNVKF</sequence>
<evidence type="ECO:0000313" key="4">
    <source>
        <dbReference type="Proteomes" id="UP000001623"/>
    </source>
</evidence>
<dbReference type="SUPFAM" id="SSF51126">
    <property type="entry name" value="Pectin lyase-like"/>
    <property type="match status" value="2"/>
</dbReference>
<gene>
    <name evidence="3" type="ordered locus">Mesop_6054</name>
</gene>
<dbReference type="InterPro" id="IPR012332">
    <property type="entry name" value="Autotransporter_pectin_lyase_C"/>
</dbReference>
<dbReference type="NCBIfam" id="TIGR01414">
    <property type="entry name" value="autotrans_barl"/>
    <property type="match status" value="1"/>
</dbReference>
<dbReference type="EMBL" id="CP002279">
    <property type="protein sequence ID" value="AEH90458.1"/>
    <property type="molecule type" value="Genomic_DNA"/>
</dbReference>
<dbReference type="Gene3D" id="2.160.20.20">
    <property type="match status" value="1"/>
</dbReference>
<dbReference type="InterPro" id="IPR005546">
    <property type="entry name" value="Autotransporte_beta"/>
</dbReference>
<dbReference type="eggNOG" id="COG4625">
    <property type="taxonomic scope" value="Bacteria"/>
</dbReference>
<keyword evidence="1" id="KW-0732">Signal</keyword>
<accession>F7Y092</accession>
<dbReference type="InterPro" id="IPR006315">
    <property type="entry name" value="OM_autotransptr_brl_dom"/>
</dbReference>
<evidence type="ECO:0000259" key="2">
    <source>
        <dbReference type="PROSITE" id="PS51208"/>
    </source>
</evidence>
<proteinExistence type="predicted"/>
<dbReference type="Proteomes" id="UP000001623">
    <property type="component" value="Chromosome"/>
</dbReference>
<dbReference type="PROSITE" id="PS51208">
    <property type="entry name" value="AUTOTRANSPORTER"/>
    <property type="match status" value="1"/>
</dbReference>
<reference evidence="3 4" key="1">
    <citation type="submission" date="2010-10" db="EMBL/GenBank/DDBJ databases">
        <title>Complete sequence of Mesorhizobium opportunistum WSM2075.</title>
        <authorList>
            <consortium name="US DOE Joint Genome Institute"/>
            <person name="Lucas S."/>
            <person name="Copeland A."/>
            <person name="Lapidus A."/>
            <person name="Cheng J.-F."/>
            <person name="Bruce D."/>
            <person name="Goodwin L."/>
            <person name="Pitluck S."/>
            <person name="Chertkov O."/>
            <person name="Misra M."/>
            <person name="Detter J.C."/>
            <person name="Han C."/>
            <person name="Tapia R."/>
            <person name="Land M."/>
            <person name="Hauser L."/>
            <person name="Kyrpides N."/>
            <person name="Ovchinnikova G."/>
            <person name="Mavrommatis K.M."/>
            <person name="Tiwari R.P."/>
            <person name="Howieson J.G."/>
            <person name="O'Hara G.W."/>
            <person name="Nandasena K.G."/>
            <person name="Woyke T."/>
        </authorList>
    </citation>
    <scope>NUCLEOTIDE SEQUENCE [LARGE SCALE GENOMIC DNA]</scope>
    <source>
        <strain evidence="4">LMG 24607 / HAMBI 3007 / WSM2075</strain>
    </source>
</reference>
<dbReference type="InterPro" id="IPR013425">
    <property type="entry name" value="Autotrns_rpt"/>
</dbReference>
<dbReference type="RefSeq" id="WP_013897092.1">
    <property type="nucleotide sequence ID" value="NC_015675.1"/>
</dbReference>
<dbReference type="STRING" id="536019.Mesop_6054"/>
<dbReference type="SUPFAM" id="SSF103515">
    <property type="entry name" value="Autotransporter"/>
    <property type="match status" value="1"/>
</dbReference>
<dbReference type="eggNOG" id="COG3468">
    <property type="taxonomic scope" value="Bacteria"/>
</dbReference>
<protein>
    <submittedName>
        <fullName evidence="3">Outer membrane autotransporter barrel domain protein</fullName>
    </submittedName>
</protein>
<dbReference type="Pfam" id="PF03797">
    <property type="entry name" value="Autotransporter"/>
    <property type="match status" value="1"/>
</dbReference>
<dbReference type="SMART" id="SM00869">
    <property type="entry name" value="Autotransporter"/>
    <property type="match status" value="1"/>
</dbReference>
<dbReference type="Gene3D" id="2.40.128.130">
    <property type="entry name" value="Autotransporter beta-domain"/>
    <property type="match status" value="1"/>
</dbReference>
<evidence type="ECO:0000256" key="1">
    <source>
        <dbReference type="ARBA" id="ARBA00022729"/>
    </source>
</evidence>
<name>F7Y092_MESOW</name>
<dbReference type="HOGENOM" id="CLU_244366_0_0_5"/>
<evidence type="ECO:0000313" key="3">
    <source>
        <dbReference type="EMBL" id="AEH90458.1"/>
    </source>
</evidence>
<dbReference type="GO" id="GO:0019867">
    <property type="term" value="C:outer membrane"/>
    <property type="evidence" value="ECO:0007669"/>
    <property type="project" value="InterPro"/>
</dbReference>
<dbReference type="NCBIfam" id="TIGR02601">
    <property type="entry name" value="autotrns_rpt"/>
    <property type="match status" value="2"/>
</dbReference>
<feature type="domain" description="Autotransporter" evidence="2">
    <location>
        <begin position="1322"/>
        <end position="1599"/>
    </location>
</feature>
<dbReference type="Pfam" id="PF12951">
    <property type="entry name" value="PATR"/>
    <property type="match status" value="4"/>
</dbReference>
<organism evidence="3 4">
    <name type="scientific">Mesorhizobium opportunistum (strain LMG 24607 / HAMBI 3007 / WSM2075)</name>
    <dbReference type="NCBI Taxonomy" id="536019"/>
    <lineage>
        <taxon>Bacteria</taxon>
        <taxon>Pseudomonadati</taxon>
        <taxon>Pseudomonadota</taxon>
        <taxon>Alphaproteobacteria</taxon>
        <taxon>Hyphomicrobiales</taxon>
        <taxon>Phyllobacteriaceae</taxon>
        <taxon>Mesorhizobium</taxon>
    </lineage>
</organism>
<dbReference type="InterPro" id="IPR036709">
    <property type="entry name" value="Autotransporte_beta_dom_sf"/>
</dbReference>